<sequence length="110" mass="11875">MAFASWWYKTHVSEKTSESPSKPGEKKGSDEKKAASLGSSQSSRTYAGGTASATKALGVLLCHLGWSAVVQSRATAAFMSRLKWSSHLSLLRAWDHRCQLPLVQPASLPV</sequence>
<evidence type="ECO:0007829" key="4">
    <source>
        <dbReference type="PeptideAtlas" id="A0A6Q8PG40"/>
    </source>
</evidence>
<dbReference type="EMBL" id="AC008951">
    <property type="status" value="NOT_ANNOTATED_CDS"/>
    <property type="molecule type" value="Genomic_DNA"/>
</dbReference>
<accession>A0A6Q8PG40</accession>
<dbReference type="EMBL" id="AC104125">
    <property type="status" value="NOT_ANNOTATED_CDS"/>
    <property type="molecule type" value="Genomic_DNA"/>
</dbReference>
<reference evidence="2" key="5">
    <citation type="submission" date="2025-09" db="UniProtKB">
        <authorList>
            <consortium name="Ensembl"/>
        </authorList>
    </citation>
    <scope>IDENTIFICATION</scope>
</reference>
<dbReference type="Bgee" id="ENSG00000153113">
    <property type="expression patterns" value="Expressed in calcaneal tendon and 210 other cell types or tissues"/>
</dbReference>
<organism evidence="2 3">
    <name type="scientific">Homo sapiens</name>
    <name type="common">Human</name>
    <dbReference type="NCBI Taxonomy" id="9606"/>
    <lineage>
        <taxon>Eukaryota</taxon>
        <taxon>Metazoa</taxon>
        <taxon>Chordata</taxon>
        <taxon>Craniata</taxon>
        <taxon>Vertebrata</taxon>
        <taxon>Euteleostomi</taxon>
        <taxon>Mammalia</taxon>
        <taxon>Eutheria</taxon>
        <taxon>Euarchontoglires</taxon>
        <taxon>Primates</taxon>
        <taxon>Haplorrhini</taxon>
        <taxon>Catarrhini</taxon>
        <taxon>Hominidae</taxon>
        <taxon>Homo</taxon>
    </lineage>
</organism>
<dbReference type="OrthoDB" id="8926414at2759"/>
<protein>
    <submittedName>
        <fullName evidence="2">Calpastatin</fullName>
    </submittedName>
</protein>
<reference evidence="2 3" key="3">
    <citation type="journal article" date="2004" name="Nature">
        <title>Finishing the euchromatic sequence of the human genome.</title>
        <authorList>
            <consortium name="International Human Genome Sequencing Consortium"/>
        </authorList>
    </citation>
    <scope>NUCLEOTIDE SEQUENCE [LARGE SCALE GENOMIC DNA]</scope>
</reference>
<evidence type="ECO:0007829" key="5">
    <source>
        <dbReference type="ProteomicsDB" id="A0A6Q8PG40"/>
    </source>
</evidence>
<evidence type="ECO:0000256" key="1">
    <source>
        <dbReference type="SAM" id="MobiDB-lite"/>
    </source>
</evidence>
<dbReference type="Ensembl" id="ENST00000675267.1">
    <property type="protein sequence ID" value="ENSP00000502095.1"/>
    <property type="gene ID" value="ENSG00000310517.2"/>
</dbReference>
<gene>
    <name evidence="2" type="primary">CAST</name>
</gene>
<reference evidence="2" key="4">
    <citation type="submission" date="2025-08" db="UniProtKB">
        <authorList>
            <consortium name="Ensembl"/>
        </authorList>
    </citation>
    <scope>IDENTIFICATION</scope>
</reference>
<evidence type="ECO:0000313" key="3">
    <source>
        <dbReference type="Proteomes" id="UP000005640"/>
    </source>
</evidence>
<dbReference type="EMBL" id="KC877037">
    <property type="status" value="NOT_ANNOTATED_CDS"/>
    <property type="molecule type" value="Genomic_DNA"/>
</dbReference>
<evidence type="ECO:0000313" key="2">
    <source>
        <dbReference type="Ensembl" id="ENSP00000502095.1"/>
    </source>
</evidence>
<keyword evidence="4 5" id="KW-1267">Proteomics identification</keyword>
<dbReference type="AlphaFoldDB" id="A0A6Q8PG40"/>
<proteinExistence type="evidence at protein level"/>
<dbReference type="Proteomes" id="UP000005640">
    <property type="component" value="Chromosome 5"/>
</dbReference>
<reference evidence="2 3" key="1">
    <citation type="journal article" date="2001" name="Nature">
        <title>Initial sequencing and analysis of the human genome.</title>
        <authorList>
            <consortium name="International Human Genome Sequencing Consortium"/>
            <person name="Lander E.S."/>
            <person name="Linton L.M."/>
            <person name="Birren B."/>
            <person name="Nusbaum C."/>
            <person name="Zody M.C."/>
            <person name="Baldwin J."/>
            <person name="Devon K."/>
            <person name="Dewar K."/>
            <person name="Doyle M."/>
            <person name="FitzHugh W."/>
            <person name="Funke R."/>
            <person name="Gage D."/>
            <person name="Harris K."/>
            <person name="Heaford A."/>
            <person name="Howland J."/>
            <person name="Kann L."/>
            <person name="Lehoczky J."/>
            <person name="LeVine R."/>
            <person name="McEwan P."/>
            <person name="McKernan K."/>
            <person name="Meldrim J."/>
            <person name="Mesirov J.P."/>
            <person name="Miranda C."/>
            <person name="Morris W."/>
            <person name="Naylor J."/>
            <person name="Raymond C."/>
            <person name="Rosetti M."/>
            <person name="Santos R."/>
            <person name="Sheridan A."/>
            <person name="Sougnez C."/>
            <person name="Stange-Thomann N."/>
            <person name="Stojanovic N."/>
            <person name="Subramanian A."/>
            <person name="Wyman D."/>
            <person name="Rogers J."/>
            <person name="Sulston J."/>
            <person name="Ainscough R."/>
            <person name="Beck S."/>
            <person name="Bentley D."/>
            <person name="Burton J."/>
            <person name="Clee C."/>
            <person name="Carter N."/>
            <person name="Coulson A."/>
            <person name="Deadman R."/>
            <person name="Deloukas P."/>
            <person name="Dunham A."/>
            <person name="Dunham I."/>
            <person name="Durbin R."/>
            <person name="French L."/>
            <person name="Grafham D."/>
            <person name="Gregory S."/>
            <person name="Hubbard T."/>
            <person name="Humphray S."/>
            <person name="Hunt A."/>
            <person name="Jones M."/>
            <person name="Lloyd C."/>
            <person name="McMurray A."/>
            <person name="Matthews L."/>
            <person name="Mercer S."/>
            <person name="Milne S."/>
            <person name="Mullikin J.C."/>
            <person name="Mungall A."/>
            <person name="Plumb R."/>
            <person name="Ross M."/>
            <person name="Shownkeen R."/>
            <person name="Sims S."/>
            <person name="Waterston R.H."/>
            <person name="Wilson R.K."/>
            <person name="Hillier L.W."/>
            <person name="McPherson J.D."/>
            <person name="Marra M.A."/>
            <person name="Mardis E.R."/>
            <person name="Fulton L.A."/>
            <person name="Chinwalla A.T."/>
            <person name="Pepin K.H."/>
            <person name="Gish W.R."/>
            <person name="Chissoe S.L."/>
            <person name="Wendl M.C."/>
            <person name="Delehaunty K.D."/>
            <person name="Miner T.L."/>
            <person name="Delehaunty A."/>
            <person name="Kramer J.B."/>
            <person name="Cook L.L."/>
            <person name="Fulton R.S."/>
            <person name="Johnson D.L."/>
            <person name="Minx P.J."/>
            <person name="Clifton S.W."/>
            <person name="Hawkins T."/>
            <person name="Branscomb E."/>
            <person name="Predki P."/>
            <person name="Richardson P."/>
            <person name="Wenning S."/>
            <person name="Slezak T."/>
            <person name="Doggett N."/>
            <person name="Cheng J.F."/>
            <person name="Olsen A."/>
            <person name="Lucas S."/>
            <person name="Elkin C."/>
            <person name="Uberbacher E."/>
            <person name="Frazier M."/>
            <person name="Gibbs R.A."/>
            <person name="Muzny D.M."/>
            <person name="Scherer S.E."/>
            <person name="Bouck J.B."/>
            <person name="Sodergren E.J."/>
            <person name="Worley K.C."/>
            <person name="Rives C.M."/>
            <person name="Gorrell J.H."/>
            <person name="Metzker M.L."/>
            <person name="Naylor S.L."/>
            <person name="Kucherlapati R.S."/>
            <person name="Nelson D.L."/>
            <person name="Weinstock G.M."/>
            <person name="Sakaki Y."/>
            <person name="Fujiyama A."/>
            <person name="Hattori M."/>
            <person name="Yada T."/>
            <person name="Toyoda A."/>
            <person name="Itoh T."/>
            <person name="Kawagoe C."/>
            <person name="Watanabe H."/>
            <person name="Totoki Y."/>
            <person name="Taylor T."/>
            <person name="Weissenbach J."/>
            <person name="Heilig R."/>
            <person name="Saurin W."/>
            <person name="Artiguenave F."/>
            <person name="Brottier P."/>
            <person name="Bruls T."/>
            <person name="Pelletier E."/>
            <person name="Robert C."/>
            <person name="Wincker P."/>
            <person name="Smith D.R."/>
            <person name="Doucette-Stamm L."/>
            <person name="Rubenfield M."/>
            <person name="Weinstock K."/>
            <person name="Lee H.M."/>
            <person name="Dubois J."/>
            <person name="Rosenthal A."/>
            <person name="Platzer M."/>
            <person name="Nyakatura G."/>
            <person name="Taudien S."/>
            <person name="Rump A."/>
            <person name="Yang H."/>
            <person name="Yu J."/>
            <person name="Wang J."/>
            <person name="Huang G."/>
            <person name="Gu J."/>
            <person name="Hood L."/>
            <person name="Rowen L."/>
            <person name="Madan A."/>
            <person name="Qin S."/>
            <person name="Davis R.W."/>
            <person name="Federspiel N.A."/>
            <person name="Abola A.P."/>
            <person name="Proctor M.J."/>
            <person name="Myers R.M."/>
            <person name="Schmutz J."/>
            <person name="Dickson M."/>
            <person name="Grimwood J."/>
            <person name="Cox D.R."/>
            <person name="Olson M.V."/>
            <person name="Kaul R."/>
            <person name="Raymond C."/>
            <person name="Shimizu N."/>
            <person name="Kawasaki K."/>
            <person name="Minoshima S."/>
            <person name="Evans G.A."/>
            <person name="Athanasiou M."/>
            <person name="Schultz R."/>
            <person name="Roe B.A."/>
            <person name="Chen F."/>
            <person name="Pan H."/>
            <person name="Ramser J."/>
            <person name="Lehrach H."/>
            <person name="Reinhardt R."/>
            <person name="McCombie W.R."/>
            <person name="de la Bastide M."/>
            <person name="Dedhia N."/>
            <person name="Blocker H."/>
            <person name="Hornischer K."/>
            <person name="Nordsiek G."/>
            <person name="Agarwala R."/>
            <person name="Aravind L."/>
            <person name="Bailey J.A."/>
            <person name="Bateman A."/>
            <person name="Batzoglou S."/>
            <person name="Birney E."/>
            <person name="Bork P."/>
            <person name="Brown D.G."/>
            <person name="Burge C.B."/>
            <person name="Cerutti L."/>
            <person name="Chen H.C."/>
            <person name="Church D."/>
            <person name="Clamp M."/>
            <person name="Copley R.R."/>
            <person name="Doerks T."/>
            <person name="Eddy S.R."/>
            <person name="Eichler E.E."/>
            <person name="Furey T.S."/>
            <person name="Galagan J."/>
            <person name="Gilbert J.G."/>
            <person name="Harmon C."/>
            <person name="Hayashizaki Y."/>
            <person name="Haussler D."/>
            <person name="Hermjakob H."/>
            <person name="Hokamp K."/>
            <person name="Jang W."/>
            <person name="Johnson L.S."/>
            <person name="Jones T.A."/>
            <person name="Kasif S."/>
            <person name="Kaspryzk A."/>
            <person name="Kennedy S."/>
            <person name="Kent W.J."/>
            <person name="Kitts P."/>
            <person name="Koonin E.V."/>
            <person name="Korf I."/>
            <person name="Kulp D."/>
            <person name="Lancet D."/>
            <person name="Lowe T.M."/>
            <person name="McLysaght A."/>
            <person name="Mikkelsen T."/>
            <person name="Moran J.V."/>
            <person name="Mulder N."/>
            <person name="Pollara V.J."/>
            <person name="Ponting C.P."/>
            <person name="Schuler G."/>
            <person name="Schultz J."/>
            <person name="Slater G."/>
            <person name="Smit A.F."/>
            <person name="Stupka E."/>
            <person name="Szustakowski J."/>
            <person name="Thierry-Mieg D."/>
            <person name="Thierry-Mieg J."/>
            <person name="Wagner L."/>
            <person name="Wallis J."/>
            <person name="Wheeler R."/>
            <person name="Williams A."/>
            <person name="Wolf Y.I."/>
            <person name="Wolfe K.H."/>
            <person name="Yang S.P."/>
            <person name="Yeh R.F."/>
            <person name="Collins F."/>
            <person name="Guyer M.S."/>
            <person name="Peterson J."/>
            <person name="Felsenfeld A."/>
            <person name="Wetterstrand K.A."/>
            <person name="Patrinos A."/>
            <person name="Morgan M.J."/>
            <person name="de Jong P."/>
            <person name="Catanese J.J."/>
            <person name="Osoegawa K."/>
            <person name="Shizuya H."/>
            <person name="Choi S."/>
            <person name="Chen Y.J."/>
        </authorList>
    </citation>
    <scope>NUCLEOTIDE SEQUENCE [LARGE SCALE GENOMIC DNA]</scope>
</reference>
<dbReference type="EMBL" id="AC008906">
    <property type="status" value="NOT_ANNOTATED_CDS"/>
    <property type="molecule type" value="Genomic_DNA"/>
</dbReference>
<keyword evidence="3" id="KW-1185">Reference proteome</keyword>
<dbReference type="Ensembl" id="ENST00000675267.1">
    <property type="protein sequence ID" value="ENSP00000502095.1"/>
    <property type="gene ID" value="ENSG00000310517.1"/>
</dbReference>
<dbReference type="GeneTree" id="ENSGT00390000002993"/>
<feature type="compositionally biased region" description="Basic and acidic residues" evidence="1">
    <location>
        <begin position="11"/>
        <end position="34"/>
    </location>
</feature>
<dbReference type="EMBL" id="KC877041">
    <property type="status" value="NOT_ANNOTATED_CDS"/>
    <property type="molecule type" value="Genomic_DNA"/>
</dbReference>
<dbReference type="MassIVE" id="A0A6Q8PG40"/>
<reference evidence="2 3" key="2">
    <citation type="journal article" date="2004" name="Nature">
        <title>The DNA sequence and comparative analysis of human chromosome 5.</title>
        <authorList>
            <person name="Schmutz J."/>
            <person name="Martin J."/>
            <person name="Terry A."/>
            <person name="Couronne O."/>
            <person name="Grimwood J."/>
            <person name="Lowry S."/>
            <person name="Gordon L.A."/>
            <person name="Scott D."/>
            <person name="Xie G."/>
            <person name="Huang W."/>
            <person name="Hellsten U."/>
            <person name="Tran-Gyamfi M."/>
            <person name="She X."/>
            <person name="Prabhakar S."/>
            <person name="Aerts A."/>
            <person name="Altherr M."/>
            <person name="Bajorek E."/>
            <person name="Black S."/>
            <person name="Branscomb E."/>
            <person name="Caoile C."/>
            <person name="Challacombe J.F."/>
            <person name="Chan Y.M."/>
            <person name="Denys M."/>
            <person name="Detter J.C."/>
            <person name="Escobar J."/>
            <person name="Flowers D."/>
            <person name="Fotopulos D."/>
            <person name="Glavina T."/>
            <person name="Gomez M."/>
            <person name="Gonzales E."/>
            <person name="Goodstein D."/>
            <person name="Grigoriev I."/>
            <person name="Groza M."/>
            <person name="Hammon N."/>
            <person name="Hawkins T."/>
            <person name="Haydu L."/>
            <person name="Israni S."/>
            <person name="Jett J."/>
            <person name="Kadner K."/>
            <person name="Kimball H."/>
            <person name="Kobayashi A."/>
            <person name="Lopez F."/>
            <person name="Lou Y."/>
            <person name="Martinez D."/>
            <person name="Medina C."/>
            <person name="Morgan J."/>
            <person name="Nandkeshwar R."/>
            <person name="Noonan J.P."/>
            <person name="Pitluck S."/>
            <person name="Pollard M."/>
            <person name="Predki P."/>
            <person name="Priest J."/>
            <person name="Ramirez L."/>
            <person name="Retterer J."/>
            <person name="Rodriguez A."/>
            <person name="Rogers S."/>
            <person name="Salamov A."/>
            <person name="Salazar A."/>
            <person name="Thayer N."/>
            <person name="Tice H."/>
            <person name="Tsai M."/>
            <person name="Ustaszewska A."/>
            <person name="Vo N."/>
            <person name="Wheeler J."/>
            <person name="Wu K."/>
            <person name="Yang J."/>
            <person name="Dickson M."/>
            <person name="Cheng J.F."/>
            <person name="Eichler E.E."/>
            <person name="Olsen A."/>
            <person name="Pennacchio L.A."/>
            <person name="Rokhsar D.S."/>
            <person name="Richardson P."/>
            <person name="Lucas S.M."/>
            <person name="Myers R.M."/>
            <person name="Rubin E.M."/>
        </authorList>
    </citation>
    <scope>NUCLEOTIDE SEQUENCE [LARGE SCALE GENOMIC DNA]</scope>
</reference>
<name>A0A6Q8PG40_HUMAN</name>
<dbReference type="ExpressionAtlas" id="A0A6Q8PG40">
    <property type="expression patterns" value="baseline and differential"/>
</dbReference>
<dbReference type="EMBL" id="AC099509">
    <property type="status" value="NOT_ANNOTATED_CDS"/>
    <property type="molecule type" value="Genomic_DNA"/>
</dbReference>
<dbReference type="EMBL" id="AC020900">
    <property type="status" value="NOT_ANNOTATED_CDS"/>
    <property type="molecule type" value="Genomic_DNA"/>
</dbReference>
<feature type="region of interest" description="Disordered" evidence="1">
    <location>
        <begin position="1"/>
        <end position="47"/>
    </location>
</feature>
<dbReference type="EMBL" id="AC108107">
    <property type="status" value="NOT_ANNOTATED_CDS"/>
    <property type="molecule type" value="Genomic_DNA"/>
</dbReference>